<keyword evidence="1" id="KW-0808">Transferase</keyword>
<dbReference type="OrthoDB" id="5442509at2"/>
<dbReference type="EMBL" id="FWZU01000010">
    <property type="protein sequence ID" value="SMF44995.1"/>
    <property type="molecule type" value="Genomic_DNA"/>
</dbReference>
<dbReference type="RefSeq" id="WP_085104836.1">
    <property type="nucleotide sequence ID" value="NZ_FWZU01000010.1"/>
</dbReference>
<dbReference type="GO" id="GO:0016740">
    <property type="term" value="F:transferase activity"/>
    <property type="evidence" value="ECO:0007669"/>
    <property type="project" value="UniProtKB-KW"/>
</dbReference>
<reference evidence="2" key="1">
    <citation type="submission" date="2017-04" db="EMBL/GenBank/DDBJ databases">
        <authorList>
            <person name="Varghese N."/>
            <person name="Submissions S."/>
        </authorList>
    </citation>
    <scope>NUCLEOTIDE SEQUENCE [LARGE SCALE GENOMIC DNA]</scope>
    <source>
        <strain evidence="2">K3S</strain>
    </source>
</reference>
<evidence type="ECO:0000313" key="2">
    <source>
        <dbReference type="Proteomes" id="UP000192906"/>
    </source>
</evidence>
<dbReference type="Proteomes" id="UP000192906">
    <property type="component" value="Unassembled WGS sequence"/>
</dbReference>
<gene>
    <name evidence="1" type="ORF">SAMN06295933_3628</name>
</gene>
<organism evidence="1 2">
    <name type="scientific">Desulfovibrio gilichinskyi</name>
    <dbReference type="NCBI Taxonomy" id="1519643"/>
    <lineage>
        <taxon>Bacteria</taxon>
        <taxon>Pseudomonadati</taxon>
        <taxon>Thermodesulfobacteriota</taxon>
        <taxon>Desulfovibrionia</taxon>
        <taxon>Desulfovibrionales</taxon>
        <taxon>Desulfovibrionaceae</taxon>
        <taxon>Desulfovibrio</taxon>
    </lineage>
</organism>
<dbReference type="STRING" id="1519643.SAMN06295933_3628"/>
<protein>
    <submittedName>
        <fullName evidence="1">Putative glycosyltransferase, TIGR04372 family</fullName>
    </submittedName>
</protein>
<name>A0A1X7F352_9BACT</name>
<dbReference type="InterPro" id="IPR030808">
    <property type="entry name" value="Glycosyl_04372"/>
</dbReference>
<dbReference type="AlphaFoldDB" id="A0A1X7F352"/>
<keyword evidence="2" id="KW-1185">Reference proteome</keyword>
<dbReference type="NCBIfam" id="TIGR04372">
    <property type="entry name" value="glycosyl_04372"/>
    <property type="match status" value="1"/>
</dbReference>
<sequence>MKKKRLLIIGTAQQAYIQDYLAKVDLITTDVHLLVPERDRGAYGPQKVSYFSGIFHPLFLPLLKVMLTFRPDEAVVVCGMTYDHDNVVKAVSFYSSFKKLEVKFSVRNNEELAGKELHPSAPKEILKWIGLGTIALLIRVISPFKKIRVGEIYSVRLGHLAMDSEIYLSEVDAGYHDNCYDLFCFKDNKVANRTLANLFCKQMKVHRLNLYLLDAIRRFNLHAKHEIAMNTHIVASGRDADCVMQLTDNHIAFSPKQEKAGIENLRDLGLPPKKEHVCIFGRDSVFLSGSDPKKSDADMQEVRDMHIRTFKPSVEELLRMDYNVIRMGSAVKEPLEISHPNFLDYATSGKRTDFMDVYLSAKCKFFVGVQSGLMHIPMIFRVPCLSVNVVRLEIILFCSPEDLAIFKLLWSKTEKRILKVPEIIESGMSRWRVEKFANSDIEVIDNTEDEILEAVKEMHERVNGTWQISKEDLELQKKFHSQFKPSYLNSKFVTPISSYFLRKHEKELF</sequence>
<accession>A0A1X7F352</accession>
<evidence type="ECO:0000313" key="1">
    <source>
        <dbReference type="EMBL" id="SMF44995.1"/>
    </source>
</evidence>
<proteinExistence type="predicted"/>